<organism evidence="3 4">
    <name type="scientific">Drosophila lebanonensis</name>
    <name type="common">Fruit fly</name>
    <name type="synonym">Scaptodrosophila lebanonensis</name>
    <dbReference type="NCBI Taxonomy" id="7225"/>
    <lineage>
        <taxon>Eukaryota</taxon>
        <taxon>Metazoa</taxon>
        <taxon>Ecdysozoa</taxon>
        <taxon>Arthropoda</taxon>
        <taxon>Hexapoda</taxon>
        <taxon>Insecta</taxon>
        <taxon>Pterygota</taxon>
        <taxon>Neoptera</taxon>
        <taxon>Endopterygota</taxon>
        <taxon>Diptera</taxon>
        <taxon>Brachycera</taxon>
        <taxon>Muscomorpha</taxon>
        <taxon>Ephydroidea</taxon>
        <taxon>Drosophilidae</taxon>
        <taxon>Scaptodrosophila</taxon>
    </lineage>
</organism>
<keyword evidence="3" id="KW-1185">Reference proteome</keyword>
<feature type="compositionally biased region" description="Basic and acidic residues" evidence="1">
    <location>
        <begin position="8"/>
        <end position="17"/>
    </location>
</feature>
<sequence>MPPKTRKRTAEQREGGEKRKKRPSPVHHELLKLPIELIHRIMAKVSFRQQKRMRNVSQKLRDTQTAYIMYYHRNYVRKLKRLEAKAEANGGKDVDVDVKRMKSVLSLLHILDQATSFYVSAGYYSQFANNLLPFHAKLEMGQEGIEVLRSHRFIDHFYDEFERVPSTFSDKETTVMHLRLIYTVTLLNLLRKFRYFRILRFENSIMHFKIALEVKDAFIGVIFESMTARQFSSRRGLRVAFISIVNQLLEQEQLYYGVNGSYQYVAKMNGIFHYGLERTRARRCTRLNLIFSVLAPRSVCHLLRDAIHGLVDPDKPIPLLNTAVFNVRLDVKSVRSLECVEDQDYHINIT</sequence>
<reference evidence="4" key="1">
    <citation type="submission" date="2025-08" db="UniProtKB">
        <authorList>
            <consortium name="RefSeq"/>
        </authorList>
    </citation>
    <scope>IDENTIFICATION</scope>
    <source>
        <strain evidence="4">11010-0011.00</strain>
        <tissue evidence="4">Whole body</tissue>
    </source>
</reference>
<dbReference type="Proteomes" id="UP000504634">
    <property type="component" value="Unplaced"/>
</dbReference>
<protein>
    <submittedName>
        <fullName evidence="4">Uncharacterized protein LOC115629173</fullName>
    </submittedName>
</protein>
<feature type="region of interest" description="Disordered" evidence="1">
    <location>
        <begin position="1"/>
        <end position="26"/>
    </location>
</feature>
<dbReference type="Pfam" id="PF00646">
    <property type="entry name" value="F-box"/>
    <property type="match status" value="1"/>
</dbReference>
<dbReference type="GeneID" id="115629173"/>
<name>A0A6J2U2Q0_DROLE</name>
<evidence type="ECO:0000259" key="2">
    <source>
        <dbReference type="Pfam" id="PF00646"/>
    </source>
</evidence>
<accession>A0A6J2U2Q0</accession>
<dbReference type="AlphaFoldDB" id="A0A6J2U2Q0"/>
<gene>
    <name evidence="4" type="primary">LOC115629173</name>
</gene>
<dbReference type="RefSeq" id="XP_030381407.1">
    <property type="nucleotide sequence ID" value="XM_030525547.1"/>
</dbReference>
<feature type="domain" description="F-box" evidence="2">
    <location>
        <begin position="30"/>
        <end position="62"/>
    </location>
</feature>
<evidence type="ECO:0000313" key="3">
    <source>
        <dbReference type="Proteomes" id="UP000504634"/>
    </source>
</evidence>
<dbReference type="OrthoDB" id="7862537at2759"/>
<proteinExistence type="predicted"/>
<dbReference type="InterPro" id="IPR001810">
    <property type="entry name" value="F-box_dom"/>
</dbReference>
<evidence type="ECO:0000313" key="4">
    <source>
        <dbReference type="RefSeq" id="XP_030381407.1"/>
    </source>
</evidence>
<evidence type="ECO:0000256" key="1">
    <source>
        <dbReference type="SAM" id="MobiDB-lite"/>
    </source>
</evidence>